<dbReference type="EMBL" id="CP020991">
    <property type="protein sequence ID" value="AUO19046.1"/>
    <property type="molecule type" value="Genomic_DNA"/>
</dbReference>
<evidence type="ECO:0000256" key="1">
    <source>
        <dbReference type="SAM" id="SignalP"/>
    </source>
</evidence>
<proteinExistence type="predicted"/>
<reference evidence="2 3" key="1">
    <citation type="submission" date="2017-04" db="EMBL/GenBank/DDBJ databases">
        <title>Monoglobus pectinilyticus 14 draft genome.</title>
        <authorList>
            <person name="Kim C."/>
            <person name="Rosendale D.I."/>
            <person name="Kelly W.J."/>
            <person name="Tannock G.W."/>
            <person name="Patchett M.L."/>
            <person name="Jordens J.Z."/>
        </authorList>
    </citation>
    <scope>NUCLEOTIDE SEQUENCE [LARGE SCALE GENOMIC DNA]</scope>
    <source>
        <strain evidence="2 3">14</strain>
    </source>
</reference>
<dbReference type="RefSeq" id="WP_102365285.1">
    <property type="nucleotide sequence ID" value="NZ_CP020991.1"/>
</dbReference>
<name>A0A2K9P1A0_9FIRM</name>
<keyword evidence="1" id="KW-0732">Signal</keyword>
<gene>
    <name evidence="2" type="ORF">B9O19_00870</name>
</gene>
<evidence type="ECO:0000313" key="3">
    <source>
        <dbReference type="Proteomes" id="UP000235589"/>
    </source>
</evidence>
<dbReference type="Proteomes" id="UP000235589">
    <property type="component" value="Chromosome"/>
</dbReference>
<evidence type="ECO:0000313" key="2">
    <source>
        <dbReference type="EMBL" id="AUO19046.1"/>
    </source>
</evidence>
<dbReference type="InterPro" id="IPR050490">
    <property type="entry name" value="Bact_solute-bd_prot1"/>
</dbReference>
<organism evidence="2 3">
    <name type="scientific">Monoglobus pectinilyticus</name>
    <dbReference type="NCBI Taxonomy" id="1981510"/>
    <lineage>
        <taxon>Bacteria</taxon>
        <taxon>Bacillati</taxon>
        <taxon>Bacillota</taxon>
        <taxon>Clostridia</taxon>
        <taxon>Monoglobales</taxon>
        <taxon>Monoglobaceae</taxon>
        <taxon>Monoglobus</taxon>
    </lineage>
</organism>
<dbReference type="KEGG" id="mpec:B9O19_00870"/>
<dbReference type="Gene3D" id="3.40.190.10">
    <property type="entry name" value="Periplasmic binding protein-like II"/>
    <property type="match status" value="2"/>
</dbReference>
<dbReference type="OrthoDB" id="2491264at2"/>
<sequence length="556" mass="64131">MKLKKVVALATSVVLASSLLASCGSAGRGSYVDSEGNKIYTYRMNMYTQDQTEYAEGQDTDFAKRMKDMFGVELEYERIPRGDWETKTNISYSTGNEADFTTGGKEPQYKKWATNKYLDPIPEEAYTGDNPILKDWKNLWSEEDFKQVLALAKSSDGELYYLPTLRQEKTQMCWDYRKDVFDQLGITEFPKTIDELYDVCAKIKAAYPDKIIISCNGMGTTSPGSALTGFFQAYWIPELILTQHSYVDPVTKEYVPYALTTDNAREMYKTIKKFNDAGFMDKEILSLDKDTFSSRLAQDNCFITYNYVYNIDEFNKKTKGTNPDKVSDWQWTGNMITAFPEKGTIYKKDPLYSNWGPAFSAGISDDMDRYNTLLKMFNWYATEEGQMYMTYGVEGESYEIVNGEPQMLPGWYDESNPATDKKTDKTLSKEFGSFGSQFAKQQTMFDNIRGKKVEALWDAFQAQDKYYYFDQIPMRYTEDEEQKFGDLETALNAKRDEYLQRFFSGDVDPNNDAQWNAYISDMNKVGLQEFIELQTTVYERTKAEIEKENAELAKAQ</sequence>
<dbReference type="PROSITE" id="PS51257">
    <property type="entry name" value="PROKAR_LIPOPROTEIN"/>
    <property type="match status" value="1"/>
</dbReference>
<accession>A0A2K9P1A0</accession>
<dbReference type="AlphaFoldDB" id="A0A2K9P1A0"/>
<dbReference type="GeneID" id="98062286"/>
<feature type="signal peptide" evidence="1">
    <location>
        <begin position="1"/>
        <end position="21"/>
    </location>
</feature>
<keyword evidence="3" id="KW-1185">Reference proteome</keyword>
<protein>
    <submittedName>
        <fullName evidence="2">Extracellular solute-binding protein family 1</fullName>
    </submittedName>
</protein>
<dbReference type="PANTHER" id="PTHR43649">
    <property type="entry name" value="ARABINOSE-BINDING PROTEIN-RELATED"/>
    <property type="match status" value="1"/>
</dbReference>
<feature type="chain" id="PRO_5039432265" evidence="1">
    <location>
        <begin position="22"/>
        <end position="556"/>
    </location>
</feature>
<dbReference type="SUPFAM" id="SSF53850">
    <property type="entry name" value="Periplasmic binding protein-like II"/>
    <property type="match status" value="1"/>
</dbReference>